<reference evidence="2 3" key="1">
    <citation type="submission" date="2019-11" db="EMBL/GenBank/DDBJ databases">
        <title>Pedobacter sp. HMF7056 Genome sequencing and assembly.</title>
        <authorList>
            <person name="Kang H."/>
            <person name="Kim H."/>
            <person name="Joh K."/>
        </authorList>
    </citation>
    <scope>NUCLEOTIDE SEQUENCE [LARGE SCALE GENOMIC DNA]</scope>
    <source>
        <strain evidence="2 3">HMF7056</strain>
    </source>
</reference>
<feature type="domain" description="HTH LytTR-type" evidence="1">
    <location>
        <begin position="4"/>
        <end position="102"/>
    </location>
</feature>
<dbReference type="Pfam" id="PF04397">
    <property type="entry name" value="LytTR"/>
    <property type="match status" value="1"/>
</dbReference>
<dbReference type="GO" id="GO:0003677">
    <property type="term" value="F:DNA binding"/>
    <property type="evidence" value="ECO:0007669"/>
    <property type="project" value="InterPro"/>
</dbReference>
<dbReference type="RefSeq" id="WP_160905080.1">
    <property type="nucleotide sequence ID" value="NZ_WVHS01000001.1"/>
</dbReference>
<dbReference type="AlphaFoldDB" id="A0A7K1XSZ7"/>
<dbReference type="PANTHER" id="PTHR37299">
    <property type="entry name" value="TRANSCRIPTIONAL REGULATOR-RELATED"/>
    <property type="match status" value="1"/>
</dbReference>
<dbReference type="Gene3D" id="2.40.50.1020">
    <property type="entry name" value="LytTr DNA-binding domain"/>
    <property type="match status" value="1"/>
</dbReference>
<protein>
    <recommendedName>
        <fullName evidence="1">HTH LytTR-type domain-containing protein</fullName>
    </recommendedName>
</protein>
<keyword evidence="3" id="KW-1185">Reference proteome</keyword>
<dbReference type="GO" id="GO:0000156">
    <property type="term" value="F:phosphorelay response regulator activity"/>
    <property type="evidence" value="ECO:0007669"/>
    <property type="project" value="InterPro"/>
</dbReference>
<dbReference type="InterPro" id="IPR046947">
    <property type="entry name" value="LytR-like"/>
</dbReference>
<dbReference type="PANTHER" id="PTHR37299:SF1">
    <property type="entry name" value="STAGE 0 SPORULATION PROTEIN A HOMOLOG"/>
    <property type="match status" value="1"/>
</dbReference>
<dbReference type="SMART" id="SM00850">
    <property type="entry name" value="LytTR"/>
    <property type="match status" value="1"/>
</dbReference>
<evidence type="ECO:0000313" key="2">
    <source>
        <dbReference type="EMBL" id="MXV14074.1"/>
    </source>
</evidence>
<organism evidence="2 3">
    <name type="scientific">Hufsiella ginkgonis</name>
    <dbReference type="NCBI Taxonomy" id="2695274"/>
    <lineage>
        <taxon>Bacteria</taxon>
        <taxon>Pseudomonadati</taxon>
        <taxon>Bacteroidota</taxon>
        <taxon>Sphingobacteriia</taxon>
        <taxon>Sphingobacteriales</taxon>
        <taxon>Sphingobacteriaceae</taxon>
        <taxon>Hufsiella</taxon>
    </lineage>
</organism>
<evidence type="ECO:0000259" key="1">
    <source>
        <dbReference type="PROSITE" id="PS50930"/>
    </source>
</evidence>
<gene>
    <name evidence="2" type="ORF">GS398_02085</name>
</gene>
<dbReference type="Proteomes" id="UP000451233">
    <property type="component" value="Unassembled WGS sequence"/>
</dbReference>
<sequence length="110" mass="12564">MTKIVIHSQDHLHIINTDDIIFCQSDNGYTDINLAEGEKLTISRSLSRFSDELDESKFIRASQSYLINIDYVKSIDKKKRIIRLFDGAKIPFTGTIKELLGMISRTVMSP</sequence>
<accession>A0A7K1XSZ7</accession>
<dbReference type="PROSITE" id="PS50930">
    <property type="entry name" value="HTH_LYTTR"/>
    <property type="match status" value="1"/>
</dbReference>
<comment type="caution">
    <text evidence="2">The sequence shown here is derived from an EMBL/GenBank/DDBJ whole genome shotgun (WGS) entry which is preliminary data.</text>
</comment>
<evidence type="ECO:0000313" key="3">
    <source>
        <dbReference type="Proteomes" id="UP000451233"/>
    </source>
</evidence>
<name>A0A7K1XSZ7_9SPHI</name>
<proteinExistence type="predicted"/>
<dbReference type="EMBL" id="WVHS01000001">
    <property type="protein sequence ID" value="MXV14074.1"/>
    <property type="molecule type" value="Genomic_DNA"/>
</dbReference>
<dbReference type="InterPro" id="IPR007492">
    <property type="entry name" value="LytTR_DNA-bd_dom"/>
</dbReference>